<dbReference type="GO" id="GO:0016853">
    <property type="term" value="F:isomerase activity"/>
    <property type="evidence" value="ECO:0007669"/>
    <property type="project" value="UniProtKB-KW"/>
</dbReference>
<sequence>MYRLRLGSSIKFSDTDFYEKLAEAKTLGFDAVDFDIAGFCDEREKEIENYKHLAEGLAAVKNSGLFLNGVHLSFGVDWNFANPDDGIRLAAVARAKEVFDVVDPFSPFCYIFHGSLEPIPDEQRVLFLGALKKSLKDLRPLTKTRLCIENLPRTCLLNTAKEACEVVDGAQGIDICADVNHFLQEKTEDALLVMGARVKTLHISDCDYVNERHWMPLKGKIDWMKVIGSLEKIGYGGVFNYETVGASLREIKENYEKLFAMYNAAQN</sequence>
<dbReference type="InterPro" id="IPR013022">
    <property type="entry name" value="Xyl_isomerase-like_TIM-brl"/>
</dbReference>
<reference evidence="2" key="2">
    <citation type="submission" date="2021-04" db="EMBL/GenBank/DDBJ databases">
        <authorList>
            <person name="Gilroy R."/>
        </authorList>
    </citation>
    <scope>NUCLEOTIDE SEQUENCE</scope>
    <source>
        <strain evidence="2">CHK199-9574</strain>
    </source>
</reference>
<dbReference type="AlphaFoldDB" id="A0A9D1Z879"/>
<dbReference type="Pfam" id="PF01261">
    <property type="entry name" value="AP_endonuc_2"/>
    <property type="match status" value="1"/>
</dbReference>
<evidence type="ECO:0000259" key="1">
    <source>
        <dbReference type="Pfam" id="PF01261"/>
    </source>
</evidence>
<dbReference type="InterPro" id="IPR036237">
    <property type="entry name" value="Xyl_isomerase-like_sf"/>
</dbReference>
<proteinExistence type="predicted"/>
<accession>A0A9D1Z879</accession>
<protein>
    <submittedName>
        <fullName evidence="2">Sugar phosphate isomerase/epimerase</fullName>
    </submittedName>
</protein>
<dbReference type="Gene3D" id="3.20.20.150">
    <property type="entry name" value="Divalent-metal-dependent TIM barrel enzymes"/>
    <property type="match status" value="1"/>
</dbReference>
<evidence type="ECO:0000313" key="2">
    <source>
        <dbReference type="EMBL" id="HIY78536.1"/>
    </source>
</evidence>
<keyword evidence="2" id="KW-0413">Isomerase</keyword>
<gene>
    <name evidence="2" type="ORF">H9728_05780</name>
</gene>
<dbReference type="EMBL" id="DXCO01000037">
    <property type="protein sequence ID" value="HIY78536.1"/>
    <property type="molecule type" value="Genomic_DNA"/>
</dbReference>
<comment type="caution">
    <text evidence="2">The sequence shown here is derived from an EMBL/GenBank/DDBJ whole genome shotgun (WGS) entry which is preliminary data.</text>
</comment>
<dbReference type="PANTHER" id="PTHR12110:SF53">
    <property type="entry name" value="BLR5974 PROTEIN"/>
    <property type="match status" value="1"/>
</dbReference>
<dbReference type="Proteomes" id="UP000824135">
    <property type="component" value="Unassembled WGS sequence"/>
</dbReference>
<dbReference type="PANTHER" id="PTHR12110">
    <property type="entry name" value="HYDROXYPYRUVATE ISOMERASE"/>
    <property type="match status" value="1"/>
</dbReference>
<organism evidence="2 3">
    <name type="scientific">Candidatus Borkfalkia excrementavium</name>
    <dbReference type="NCBI Taxonomy" id="2838505"/>
    <lineage>
        <taxon>Bacteria</taxon>
        <taxon>Bacillati</taxon>
        <taxon>Bacillota</taxon>
        <taxon>Clostridia</taxon>
        <taxon>Christensenellales</taxon>
        <taxon>Christensenellaceae</taxon>
        <taxon>Candidatus Borkfalkia</taxon>
    </lineage>
</organism>
<reference evidence="2" key="1">
    <citation type="journal article" date="2021" name="PeerJ">
        <title>Extensive microbial diversity within the chicken gut microbiome revealed by metagenomics and culture.</title>
        <authorList>
            <person name="Gilroy R."/>
            <person name="Ravi A."/>
            <person name="Getino M."/>
            <person name="Pursley I."/>
            <person name="Horton D.L."/>
            <person name="Alikhan N.F."/>
            <person name="Baker D."/>
            <person name="Gharbi K."/>
            <person name="Hall N."/>
            <person name="Watson M."/>
            <person name="Adriaenssens E.M."/>
            <person name="Foster-Nyarko E."/>
            <person name="Jarju S."/>
            <person name="Secka A."/>
            <person name="Antonio M."/>
            <person name="Oren A."/>
            <person name="Chaudhuri R.R."/>
            <person name="La Ragione R."/>
            <person name="Hildebrand F."/>
            <person name="Pallen M.J."/>
        </authorList>
    </citation>
    <scope>NUCLEOTIDE SEQUENCE</scope>
    <source>
        <strain evidence="2">CHK199-9574</strain>
    </source>
</reference>
<dbReference type="SUPFAM" id="SSF51658">
    <property type="entry name" value="Xylose isomerase-like"/>
    <property type="match status" value="1"/>
</dbReference>
<evidence type="ECO:0000313" key="3">
    <source>
        <dbReference type="Proteomes" id="UP000824135"/>
    </source>
</evidence>
<feature type="domain" description="Xylose isomerase-like TIM barrel" evidence="1">
    <location>
        <begin position="21"/>
        <end position="256"/>
    </location>
</feature>
<dbReference type="InterPro" id="IPR050312">
    <property type="entry name" value="IolE/XylAMocC-like"/>
</dbReference>
<name>A0A9D1Z879_9FIRM</name>